<feature type="modified residue" description="Phosphocysteine; by EIIA" evidence="7">
    <location>
        <position position="8"/>
    </location>
</feature>
<evidence type="ECO:0000256" key="4">
    <source>
        <dbReference type="ARBA" id="ARBA00022679"/>
    </source>
</evidence>
<reference evidence="9 10" key="1">
    <citation type="submission" date="2020-04" db="EMBL/GenBank/DDBJ databases">
        <authorList>
            <person name="Hitch T.C.A."/>
            <person name="Wylensek D."/>
            <person name="Clavel T."/>
        </authorList>
    </citation>
    <scope>NUCLEOTIDE SEQUENCE [LARGE SCALE GENOMIC DNA]</scope>
    <source>
        <strain evidence="9 10">BSM-383-APC-22F</strain>
    </source>
</reference>
<comment type="caution">
    <text evidence="9">The sequence shown here is derived from an EMBL/GenBank/DDBJ whole genome shotgun (WGS) entry which is preliminary data.</text>
</comment>
<name>A0A7X9NG45_9FIRM</name>
<evidence type="ECO:0000256" key="1">
    <source>
        <dbReference type="ARBA" id="ARBA00022448"/>
    </source>
</evidence>
<dbReference type="SUPFAM" id="SSF52794">
    <property type="entry name" value="PTS system IIB component-like"/>
    <property type="match status" value="1"/>
</dbReference>
<evidence type="ECO:0000313" key="9">
    <source>
        <dbReference type="EMBL" id="NME43605.1"/>
    </source>
</evidence>
<dbReference type="GO" id="GO:0009401">
    <property type="term" value="P:phosphoenolpyruvate-dependent sugar phosphotransferase system"/>
    <property type="evidence" value="ECO:0007669"/>
    <property type="project" value="UniProtKB-KW"/>
</dbReference>
<evidence type="ECO:0000256" key="6">
    <source>
        <dbReference type="ARBA" id="ARBA00022777"/>
    </source>
</evidence>
<evidence type="ECO:0000256" key="5">
    <source>
        <dbReference type="ARBA" id="ARBA00022683"/>
    </source>
</evidence>
<evidence type="ECO:0000259" key="8">
    <source>
        <dbReference type="PROSITE" id="PS51100"/>
    </source>
</evidence>
<keyword evidence="2" id="KW-0597">Phosphoprotein</keyword>
<dbReference type="InterPro" id="IPR003501">
    <property type="entry name" value="PTS_EIIB_2/3"/>
</dbReference>
<dbReference type="Pfam" id="PF02302">
    <property type="entry name" value="PTS_IIB"/>
    <property type="match status" value="1"/>
</dbReference>
<dbReference type="AlphaFoldDB" id="A0A7X9NG45"/>
<dbReference type="Gene3D" id="3.40.50.2300">
    <property type="match status" value="1"/>
</dbReference>
<dbReference type="GO" id="GO:0008982">
    <property type="term" value="F:protein-N(PI)-phosphohistidine-sugar phosphotransferase activity"/>
    <property type="evidence" value="ECO:0007669"/>
    <property type="project" value="InterPro"/>
</dbReference>
<organism evidence="9 10">
    <name type="scientific">Faecalicoccus pleomorphus</name>
    <dbReference type="NCBI Taxonomy" id="1323"/>
    <lineage>
        <taxon>Bacteria</taxon>
        <taxon>Bacillati</taxon>
        <taxon>Bacillota</taxon>
        <taxon>Erysipelotrichia</taxon>
        <taxon>Erysipelotrichales</taxon>
        <taxon>Erysipelotrichaceae</taxon>
        <taxon>Faecalicoccus</taxon>
    </lineage>
</organism>
<sequence>MRKICLFCTAGMSTSLLVSKMKKYADSINYECDIEAYPISEVKKYGANADVVLIGPQVRYELNNVKSQLGEGKIVEAIDMRLYGMMNGTEVIKRCKELLGD</sequence>
<dbReference type="GO" id="GO:0016301">
    <property type="term" value="F:kinase activity"/>
    <property type="evidence" value="ECO:0007669"/>
    <property type="project" value="UniProtKB-KW"/>
</dbReference>
<keyword evidence="5" id="KW-0598">Phosphotransferase system</keyword>
<keyword evidence="3 9" id="KW-0762">Sugar transport</keyword>
<dbReference type="RefSeq" id="WP_168964637.1">
    <property type="nucleotide sequence ID" value="NZ_JABAFR010000003.1"/>
</dbReference>
<keyword evidence="1" id="KW-0813">Transport</keyword>
<accession>A0A7X9NG45</accession>
<evidence type="ECO:0000256" key="2">
    <source>
        <dbReference type="ARBA" id="ARBA00022553"/>
    </source>
</evidence>
<evidence type="ECO:0000256" key="7">
    <source>
        <dbReference type="PROSITE-ProRule" id="PRU00423"/>
    </source>
</evidence>
<keyword evidence="4" id="KW-0808">Transferase</keyword>
<dbReference type="CDD" id="cd05564">
    <property type="entry name" value="PTS_IIB_chitobiose_lichenan"/>
    <property type="match status" value="1"/>
</dbReference>
<dbReference type="InterPro" id="IPR013012">
    <property type="entry name" value="PTS_EIIB_3"/>
</dbReference>
<dbReference type="InterPro" id="IPR051819">
    <property type="entry name" value="PTS_sugar-specific_EIIB"/>
</dbReference>
<evidence type="ECO:0000256" key="3">
    <source>
        <dbReference type="ARBA" id="ARBA00022597"/>
    </source>
</evidence>
<protein>
    <submittedName>
        <fullName evidence="9">PTS sugar transporter subunit IIB</fullName>
    </submittedName>
</protein>
<keyword evidence="6" id="KW-0418">Kinase</keyword>
<gene>
    <name evidence="9" type="ORF">HF861_01725</name>
</gene>
<dbReference type="PANTHER" id="PTHR34581:SF2">
    <property type="entry name" value="PTS SYSTEM N,N'-DIACETYLCHITOBIOSE-SPECIFIC EIIB COMPONENT"/>
    <property type="match status" value="1"/>
</dbReference>
<dbReference type="InterPro" id="IPR036095">
    <property type="entry name" value="PTS_EIIB-like_sf"/>
</dbReference>
<dbReference type="PANTHER" id="PTHR34581">
    <property type="entry name" value="PTS SYSTEM N,N'-DIACETYLCHITOBIOSE-SPECIFIC EIIB COMPONENT"/>
    <property type="match status" value="1"/>
</dbReference>
<proteinExistence type="predicted"/>
<feature type="domain" description="PTS EIIB type-3" evidence="8">
    <location>
        <begin position="1"/>
        <end position="101"/>
    </location>
</feature>
<evidence type="ECO:0000313" key="10">
    <source>
        <dbReference type="Proteomes" id="UP000540014"/>
    </source>
</evidence>
<dbReference type="EMBL" id="JABAFR010000003">
    <property type="protein sequence ID" value="NME43605.1"/>
    <property type="molecule type" value="Genomic_DNA"/>
</dbReference>
<dbReference type="Proteomes" id="UP000540014">
    <property type="component" value="Unassembled WGS sequence"/>
</dbReference>
<dbReference type="PROSITE" id="PS51100">
    <property type="entry name" value="PTS_EIIB_TYPE_3"/>
    <property type="match status" value="1"/>
</dbReference>